<evidence type="ECO:0000313" key="4">
    <source>
        <dbReference type="EMBL" id="KAH9378367.1"/>
    </source>
</evidence>
<evidence type="ECO:0000259" key="3">
    <source>
        <dbReference type="Pfam" id="PF00685"/>
    </source>
</evidence>
<evidence type="ECO:0000256" key="2">
    <source>
        <dbReference type="ARBA" id="ARBA00022679"/>
    </source>
</evidence>
<proteinExistence type="inferred from homology"/>
<evidence type="ECO:0000256" key="1">
    <source>
        <dbReference type="ARBA" id="ARBA00005771"/>
    </source>
</evidence>
<dbReference type="OrthoDB" id="6507163at2759"/>
<gene>
    <name evidence="4" type="ORF">HPB48_010651</name>
</gene>
<comment type="similarity">
    <text evidence="1">Belongs to the sulfotransferase 1 family.</text>
</comment>
<name>A0A9J6GVE2_HAELO</name>
<keyword evidence="2" id="KW-0808">Transferase</keyword>
<dbReference type="Gene3D" id="3.40.50.300">
    <property type="entry name" value="P-loop containing nucleotide triphosphate hydrolases"/>
    <property type="match status" value="1"/>
</dbReference>
<dbReference type="InterPro" id="IPR027417">
    <property type="entry name" value="P-loop_NTPase"/>
</dbReference>
<dbReference type="AlphaFoldDB" id="A0A9J6GVE2"/>
<comment type="caution">
    <text evidence="4">The sequence shown here is derived from an EMBL/GenBank/DDBJ whole genome shotgun (WGS) entry which is preliminary data.</text>
</comment>
<dbReference type="Pfam" id="PF00685">
    <property type="entry name" value="Sulfotransfer_1"/>
    <property type="match status" value="1"/>
</dbReference>
<reference evidence="4 5" key="1">
    <citation type="journal article" date="2020" name="Cell">
        <title>Large-Scale Comparative Analyses of Tick Genomes Elucidate Their Genetic Diversity and Vector Capacities.</title>
        <authorList>
            <consortium name="Tick Genome and Microbiome Consortium (TIGMIC)"/>
            <person name="Jia N."/>
            <person name="Wang J."/>
            <person name="Shi W."/>
            <person name="Du L."/>
            <person name="Sun Y."/>
            <person name="Zhan W."/>
            <person name="Jiang J.F."/>
            <person name="Wang Q."/>
            <person name="Zhang B."/>
            <person name="Ji P."/>
            <person name="Bell-Sakyi L."/>
            <person name="Cui X.M."/>
            <person name="Yuan T.T."/>
            <person name="Jiang B.G."/>
            <person name="Yang W.F."/>
            <person name="Lam T.T."/>
            <person name="Chang Q.C."/>
            <person name="Ding S.J."/>
            <person name="Wang X.J."/>
            <person name="Zhu J.G."/>
            <person name="Ruan X.D."/>
            <person name="Zhao L."/>
            <person name="Wei J.T."/>
            <person name="Ye R.Z."/>
            <person name="Que T.C."/>
            <person name="Du C.H."/>
            <person name="Zhou Y.H."/>
            <person name="Cheng J.X."/>
            <person name="Dai P.F."/>
            <person name="Guo W.B."/>
            <person name="Han X.H."/>
            <person name="Huang E.J."/>
            <person name="Li L.F."/>
            <person name="Wei W."/>
            <person name="Gao Y.C."/>
            <person name="Liu J.Z."/>
            <person name="Shao H.Z."/>
            <person name="Wang X."/>
            <person name="Wang C.C."/>
            <person name="Yang T.C."/>
            <person name="Huo Q.B."/>
            <person name="Li W."/>
            <person name="Chen H.Y."/>
            <person name="Chen S.E."/>
            <person name="Zhou L.G."/>
            <person name="Ni X.B."/>
            <person name="Tian J.H."/>
            <person name="Sheng Y."/>
            <person name="Liu T."/>
            <person name="Pan Y.S."/>
            <person name="Xia L.Y."/>
            <person name="Li J."/>
            <person name="Zhao F."/>
            <person name="Cao W.C."/>
        </authorList>
    </citation>
    <scope>NUCLEOTIDE SEQUENCE [LARGE SCALE GENOMIC DNA]</scope>
    <source>
        <strain evidence="4">HaeL-2018</strain>
    </source>
</reference>
<dbReference type="Proteomes" id="UP000821853">
    <property type="component" value="Unassembled WGS sequence"/>
</dbReference>
<dbReference type="PANTHER" id="PTHR11783">
    <property type="entry name" value="SULFOTRANSFERASE SULT"/>
    <property type="match status" value="1"/>
</dbReference>
<keyword evidence="5" id="KW-1185">Reference proteome</keyword>
<dbReference type="VEuPathDB" id="VectorBase:HLOH_057925"/>
<protein>
    <recommendedName>
        <fullName evidence="3">Sulfotransferase domain-containing protein</fullName>
    </recommendedName>
</protein>
<accession>A0A9J6GVE2</accession>
<dbReference type="InterPro" id="IPR000863">
    <property type="entry name" value="Sulfotransferase_dom"/>
</dbReference>
<evidence type="ECO:0000313" key="5">
    <source>
        <dbReference type="Proteomes" id="UP000821853"/>
    </source>
</evidence>
<dbReference type="SUPFAM" id="SSF52540">
    <property type="entry name" value="P-loop containing nucleoside triphosphate hydrolases"/>
    <property type="match status" value="1"/>
</dbReference>
<dbReference type="GO" id="GO:0008146">
    <property type="term" value="F:sulfotransferase activity"/>
    <property type="evidence" value="ECO:0007669"/>
    <property type="project" value="InterPro"/>
</dbReference>
<organism evidence="4 5">
    <name type="scientific">Haemaphysalis longicornis</name>
    <name type="common">Bush tick</name>
    <dbReference type="NCBI Taxonomy" id="44386"/>
    <lineage>
        <taxon>Eukaryota</taxon>
        <taxon>Metazoa</taxon>
        <taxon>Ecdysozoa</taxon>
        <taxon>Arthropoda</taxon>
        <taxon>Chelicerata</taxon>
        <taxon>Arachnida</taxon>
        <taxon>Acari</taxon>
        <taxon>Parasitiformes</taxon>
        <taxon>Ixodida</taxon>
        <taxon>Ixodoidea</taxon>
        <taxon>Ixodidae</taxon>
        <taxon>Haemaphysalinae</taxon>
        <taxon>Haemaphysalis</taxon>
    </lineage>
</organism>
<sequence>MSIFRFEDGTFDDFLEVFLDGDTGYGDYFEHLKTGYALRNEPNVFFLTYEELQKDPRGTVIRLARFLGERYGNMLGDGSEDSRKRLDLILERSTAENMRKVMVFNFSEHCDPEMNDRLKKLDVSCNGENGGVTKTHSFVRKGKVGGWKDHFSPQQLRRMEAVIAQKEKGSDFMQLWAQIREETLHASQKSE</sequence>
<dbReference type="EMBL" id="JABSTR010000008">
    <property type="protein sequence ID" value="KAH9378367.1"/>
    <property type="molecule type" value="Genomic_DNA"/>
</dbReference>
<feature type="domain" description="Sulfotransferase" evidence="3">
    <location>
        <begin position="8"/>
        <end position="169"/>
    </location>
</feature>